<keyword evidence="6" id="KW-0472">Membrane</keyword>
<evidence type="ECO:0000256" key="2">
    <source>
        <dbReference type="ARBA" id="ARBA00012438"/>
    </source>
</evidence>
<feature type="transmembrane region" description="Helical" evidence="6">
    <location>
        <begin position="256"/>
        <end position="280"/>
    </location>
</feature>
<dbReference type="SMART" id="SM00448">
    <property type="entry name" value="REC"/>
    <property type="match status" value="1"/>
</dbReference>
<comment type="caution">
    <text evidence="10">The sequence shown here is derived from an EMBL/GenBank/DDBJ whole genome shotgun (WGS) entry which is preliminary data.</text>
</comment>
<evidence type="ECO:0000256" key="1">
    <source>
        <dbReference type="ARBA" id="ARBA00000085"/>
    </source>
</evidence>
<dbReference type="InterPro" id="IPR005467">
    <property type="entry name" value="His_kinase_dom"/>
</dbReference>
<evidence type="ECO:0000313" key="10">
    <source>
        <dbReference type="EMBL" id="MEN3325105.1"/>
    </source>
</evidence>
<name>A0ABV0AGS4_9FLAO</name>
<evidence type="ECO:0000313" key="11">
    <source>
        <dbReference type="Proteomes" id="UP001416393"/>
    </source>
</evidence>
<dbReference type="InterPro" id="IPR001789">
    <property type="entry name" value="Sig_transdc_resp-reg_receiver"/>
</dbReference>
<feature type="domain" description="Response regulatory" evidence="8">
    <location>
        <begin position="563"/>
        <end position="677"/>
    </location>
</feature>
<dbReference type="EMBL" id="JAZHYP010000011">
    <property type="protein sequence ID" value="MEN3325105.1"/>
    <property type="molecule type" value="Genomic_DNA"/>
</dbReference>
<keyword evidence="6" id="KW-1133">Transmembrane helix</keyword>
<dbReference type="InterPro" id="IPR036097">
    <property type="entry name" value="HisK_dim/P_sf"/>
</dbReference>
<organism evidence="10 11">
    <name type="scientific">Mariniflexile soesokkakense</name>
    <dbReference type="NCBI Taxonomy" id="1343160"/>
    <lineage>
        <taxon>Bacteria</taxon>
        <taxon>Pseudomonadati</taxon>
        <taxon>Bacteroidota</taxon>
        <taxon>Flavobacteriia</taxon>
        <taxon>Flavobacteriales</taxon>
        <taxon>Flavobacteriaceae</taxon>
        <taxon>Mariniflexile</taxon>
    </lineage>
</organism>
<dbReference type="CDD" id="cd00082">
    <property type="entry name" value="HisKA"/>
    <property type="match status" value="1"/>
</dbReference>
<dbReference type="InterPro" id="IPR004358">
    <property type="entry name" value="Sig_transdc_His_kin-like_C"/>
</dbReference>
<dbReference type="PANTHER" id="PTHR45339">
    <property type="entry name" value="HYBRID SIGNAL TRANSDUCTION HISTIDINE KINASE J"/>
    <property type="match status" value="1"/>
</dbReference>
<evidence type="ECO:0000256" key="3">
    <source>
        <dbReference type="ARBA" id="ARBA00022553"/>
    </source>
</evidence>
<dbReference type="InterPro" id="IPR006189">
    <property type="entry name" value="CHASE_dom"/>
</dbReference>
<dbReference type="Gene3D" id="3.30.565.10">
    <property type="entry name" value="Histidine kinase-like ATPase, C-terminal domain"/>
    <property type="match status" value="1"/>
</dbReference>
<feature type="domain" description="CHASE" evidence="9">
    <location>
        <begin position="107"/>
        <end position="225"/>
    </location>
</feature>
<feature type="coiled-coil region" evidence="5">
    <location>
        <begin position="289"/>
        <end position="316"/>
    </location>
</feature>
<dbReference type="CDD" id="cd16922">
    <property type="entry name" value="HATPase_EvgS-ArcB-TorS-like"/>
    <property type="match status" value="1"/>
</dbReference>
<dbReference type="PROSITE" id="PS50110">
    <property type="entry name" value="RESPONSE_REGULATORY"/>
    <property type="match status" value="1"/>
</dbReference>
<gene>
    <name evidence="10" type="ORF">VP395_15310</name>
</gene>
<reference evidence="10 11" key="1">
    <citation type="submission" date="2024-01" db="EMBL/GenBank/DDBJ databases">
        <title>Mariniflexile litorale sp. nov., isolated from the shallow sediments of the Sea of Japan.</title>
        <authorList>
            <person name="Romanenko L."/>
            <person name="Bystritskaya E."/>
            <person name="Isaeva M."/>
        </authorList>
    </citation>
    <scope>NUCLEOTIDE SEQUENCE [LARGE SCALE GENOMIC DNA]</scope>
    <source>
        <strain evidence="10 11">KCTC 32427</strain>
    </source>
</reference>
<feature type="modified residue" description="4-aspartylphosphate" evidence="4">
    <location>
        <position position="612"/>
    </location>
</feature>
<dbReference type="PROSITE" id="PS50109">
    <property type="entry name" value="HIS_KIN"/>
    <property type="match status" value="1"/>
</dbReference>
<dbReference type="Pfam" id="PF02518">
    <property type="entry name" value="HATPase_c"/>
    <property type="match status" value="1"/>
</dbReference>
<dbReference type="SUPFAM" id="SSF52172">
    <property type="entry name" value="CheY-like"/>
    <property type="match status" value="1"/>
</dbReference>
<dbReference type="Pfam" id="PF00072">
    <property type="entry name" value="Response_reg"/>
    <property type="match status" value="1"/>
</dbReference>
<dbReference type="PROSITE" id="PS50839">
    <property type="entry name" value="CHASE"/>
    <property type="match status" value="1"/>
</dbReference>
<evidence type="ECO:0000259" key="8">
    <source>
        <dbReference type="PROSITE" id="PS50110"/>
    </source>
</evidence>
<dbReference type="InterPro" id="IPR036890">
    <property type="entry name" value="HATPase_C_sf"/>
</dbReference>
<keyword evidence="11" id="KW-1185">Reference proteome</keyword>
<dbReference type="PANTHER" id="PTHR45339:SF5">
    <property type="entry name" value="HISTIDINE KINASE"/>
    <property type="match status" value="1"/>
</dbReference>
<dbReference type="PRINTS" id="PR00344">
    <property type="entry name" value="BCTRLSENSOR"/>
</dbReference>
<dbReference type="EC" id="2.7.13.3" evidence="2"/>
<dbReference type="Proteomes" id="UP001416393">
    <property type="component" value="Unassembled WGS sequence"/>
</dbReference>
<feature type="domain" description="Histidine kinase" evidence="7">
    <location>
        <begin position="323"/>
        <end position="543"/>
    </location>
</feature>
<accession>A0ABV0AGS4</accession>
<evidence type="ECO:0000259" key="9">
    <source>
        <dbReference type="PROSITE" id="PS50839"/>
    </source>
</evidence>
<dbReference type="SMART" id="SM00387">
    <property type="entry name" value="HATPase_c"/>
    <property type="match status" value="1"/>
</dbReference>
<dbReference type="RefSeq" id="WP_346242904.1">
    <property type="nucleotide sequence ID" value="NZ_JAZHYP010000011.1"/>
</dbReference>
<dbReference type="SUPFAM" id="SSF47384">
    <property type="entry name" value="Homodimeric domain of signal transducing histidine kinase"/>
    <property type="match status" value="1"/>
</dbReference>
<feature type="transmembrane region" description="Helical" evidence="6">
    <location>
        <begin position="7"/>
        <end position="28"/>
    </location>
</feature>
<dbReference type="Pfam" id="PF00512">
    <property type="entry name" value="HisKA"/>
    <property type="match status" value="1"/>
</dbReference>
<dbReference type="InterPro" id="IPR003594">
    <property type="entry name" value="HATPase_dom"/>
</dbReference>
<evidence type="ECO:0000256" key="6">
    <source>
        <dbReference type="SAM" id="Phobius"/>
    </source>
</evidence>
<dbReference type="InterPro" id="IPR003661">
    <property type="entry name" value="HisK_dim/P_dom"/>
</dbReference>
<evidence type="ECO:0000256" key="5">
    <source>
        <dbReference type="SAM" id="Coils"/>
    </source>
</evidence>
<evidence type="ECO:0000259" key="7">
    <source>
        <dbReference type="PROSITE" id="PS50109"/>
    </source>
</evidence>
<dbReference type="Pfam" id="PF03924">
    <property type="entry name" value="CHASE"/>
    <property type="match status" value="1"/>
</dbReference>
<sequence>MFKKTQLDLIIAITTFFILITLIISAYLTSINKYYAVIEEDLFHTGKLISKEINNIIHSDISKLENVKSRLEFTNGNYFENWEHDANLILKQDASFKFIEWIDSLMIIRKISPYKGNEQALNLDISKLDYRKDEWISHSKSRKTNITSWLKLTQSGNAFLVDVPVYFNNNFQGTITAGMNFNSNFDRLVDYLEDQYAIELYDDKDHLFYEANNSIRLKTKRNIVYTNTIHVDELEAQTWRLNIYPSEKLLMAEGKIVINIALIIGIFLAFIVSLLIHFYLRARKGAKQAVEANLSLVKLNDQLNKEKDRANKASQAKTDFLSNMSHEIRTPLHAIIGFIELLKDEKLSDIHKEYVDLMDKSSSNLLNLVNDILEIDKIESGEVELDKVVFNPVKKIKELVEVNQFLFLKKNLYLKTNFENVLDLTVIGDLNKLTQVINNILKNALKFTKEGGVTITCSETVIENKLKLIVSIEDTGIGIPENKLHTIFNRFTQIENSVKKQHEGSGLGLAICENLVSMMSGEIFVESEHQVGSKFTASFLFDITEEDVKHSENKKNIKTADINVLIVDDNNLNIIVLKKFLEDIGIKSDTAENGKVALDKVNQKNYQLIFMDIHMPEMDGWEATRIIRQSDKHVIIFGLSANVTTEAINKAIENGMNNYLTKPFKKEHLYKLLQFHFHNSEEQTL</sequence>
<protein>
    <recommendedName>
        <fullName evidence="2">histidine kinase</fullName>
        <ecNumber evidence="2">2.7.13.3</ecNumber>
    </recommendedName>
</protein>
<dbReference type="SUPFAM" id="SSF55874">
    <property type="entry name" value="ATPase domain of HSP90 chaperone/DNA topoisomerase II/histidine kinase"/>
    <property type="match status" value="1"/>
</dbReference>
<dbReference type="SMART" id="SM00388">
    <property type="entry name" value="HisKA"/>
    <property type="match status" value="1"/>
</dbReference>
<dbReference type="Gene3D" id="3.40.50.2300">
    <property type="match status" value="1"/>
</dbReference>
<keyword evidence="6" id="KW-0812">Transmembrane</keyword>
<dbReference type="InterPro" id="IPR011006">
    <property type="entry name" value="CheY-like_superfamily"/>
</dbReference>
<comment type="catalytic activity">
    <reaction evidence="1">
        <text>ATP + protein L-histidine = ADP + protein N-phospho-L-histidine.</text>
        <dbReference type="EC" id="2.7.13.3"/>
    </reaction>
</comment>
<dbReference type="Gene3D" id="1.10.287.130">
    <property type="match status" value="1"/>
</dbReference>
<dbReference type="CDD" id="cd17546">
    <property type="entry name" value="REC_hyHK_CKI1_RcsC-like"/>
    <property type="match status" value="1"/>
</dbReference>
<evidence type="ECO:0000256" key="4">
    <source>
        <dbReference type="PROSITE-ProRule" id="PRU00169"/>
    </source>
</evidence>
<proteinExistence type="predicted"/>
<keyword evidence="5" id="KW-0175">Coiled coil</keyword>
<keyword evidence="3 4" id="KW-0597">Phosphoprotein</keyword>